<evidence type="ECO:0000313" key="2">
    <source>
        <dbReference type="EMBL" id="MBB4052911.1"/>
    </source>
</evidence>
<dbReference type="RefSeq" id="WP_183311717.1">
    <property type="nucleotide sequence ID" value="NZ_JACIEW010000006.1"/>
</dbReference>
<dbReference type="PANTHER" id="PTHR36173:SF1">
    <property type="entry name" value="RIBONUCLEASE VAPC22"/>
    <property type="match status" value="1"/>
</dbReference>
<dbReference type="Proteomes" id="UP000547011">
    <property type="component" value="Unassembled WGS sequence"/>
</dbReference>
<evidence type="ECO:0000259" key="1">
    <source>
        <dbReference type="Pfam" id="PF01850"/>
    </source>
</evidence>
<dbReference type="EMBL" id="JACIEW010000006">
    <property type="protein sequence ID" value="MBB4052911.1"/>
    <property type="molecule type" value="Genomic_DNA"/>
</dbReference>
<feature type="domain" description="PIN" evidence="1">
    <location>
        <begin position="5"/>
        <end position="127"/>
    </location>
</feature>
<name>A0A7W6IPL2_9HYPH</name>
<keyword evidence="3" id="KW-1185">Reference proteome</keyword>
<accession>A0A7W6IPL2</accession>
<dbReference type="InterPro" id="IPR002716">
    <property type="entry name" value="PIN_dom"/>
</dbReference>
<dbReference type="AlphaFoldDB" id="A0A7W6IPL2"/>
<proteinExistence type="predicted"/>
<dbReference type="InterPro" id="IPR041705">
    <property type="entry name" value="PIN_Sll0205"/>
</dbReference>
<dbReference type="InterPro" id="IPR052919">
    <property type="entry name" value="TA_system_RNase"/>
</dbReference>
<dbReference type="SUPFAM" id="SSF88723">
    <property type="entry name" value="PIN domain-like"/>
    <property type="match status" value="1"/>
</dbReference>
<dbReference type="PANTHER" id="PTHR36173">
    <property type="entry name" value="RIBONUCLEASE VAPC16-RELATED"/>
    <property type="match status" value="1"/>
</dbReference>
<dbReference type="InterPro" id="IPR029060">
    <property type="entry name" value="PIN-like_dom_sf"/>
</dbReference>
<organism evidence="2 3">
    <name type="scientific">Devosia subaequoris</name>
    <dbReference type="NCBI Taxonomy" id="395930"/>
    <lineage>
        <taxon>Bacteria</taxon>
        <taxon>Pseudomonadati</taxon>
        <taxon>Pseudomonadota</taxon>
        <taxon>Alphaproteobacteria</taxon>
        <taxon>Hyphomicrobiales</taxon>
        <taxon>Devosiaceae</taxon>
        <taxon>Devosia</taxon>
    </lineage>
</organism>
<dbReference type="Pfam" id="PF01850">
    <property type="entry name" value="PIN"/>
    <property type="match status" value="1"/>
</dbReference>
<sequence length="137" mass="14831">MTPLLLDTCALIWIAEDEDLAPDAVVAMNAAFKANQPVSVSPISAWERGLLIAKGRMNSPIPPKVWFDRVMRVGSLRLANLSPDILADASFLPGAIHKDPADRIIIATARALDLTIVTRDAHILRYAAQGHVRALAC</sequence>
<protein>
    <submittedName>
        <fullName evidence="2">PIN domain nuclease of toxin-antitoxin system</fullName>
    </submittedName>
</protein>
<dbReference type="Gene3D" id="3.40.50.1010">
    <property type="entry name" value="5'-nuclease"/>
    <property type="match status" value="1"/>
</dbReference>
<reference evidence="2 3" key="1">
    <citation type="submission" date="2020-08" db="EMBL/GenBank/DDBJ databases">
        <title>Genomic Encyclopedia of Type Strains, Phase IV (KMG-IV): sequencing the most valuable type-strain genomes for metagenomic binning, comparative biology and taxonomic classification.</title>
        <authorList>
            <person name="Goeker M."/>
        </authorList>
    </citation>
    <scope>NUCLEOTIDE SEQUENCE [LARGE SCALE GENOMIC DNA]</scope>
    <source>
        <strain evidence="2 3">DSM 23447</strain>
    </source>
</reference>
<gene>
    <name evidence="2" type="ORF">GGR20_002567</name>
</gene>
<dbReference type="CDD" id="cd09872">
    <property type="entry name" value="PIN_Sll0205-like"/>
    <property type="match status" value="1"/>
</dbReference>
<comment type="caution">
    <text evidence="2">The sequence shown here is derived from an EMBL/GenBank/DDBJ whole genome shotgun (WGS) entry which is preliminary data.</text>
</comment>
<evidence type="ECO:0000313" key="3">
    <source>
        <dbReference type="Proteomes" id="UP000547011"/>
    </source>
</evidence>